<evidence type="ECO:0000259" key="7">
    <source>
        <dbReference type="Pfam" id="PF03176"/>
    </source>
</evidence>
<dbReference type="Pfam" id="PF03176">
    <property type="entry name" value="MMPL"/>
    <property type="match status" value="1"/>
</dbReference>
<feature type="transmembrane region" description="Helical" evidence="6">
    <location>
        <begin position="172"/>
        <end position="191"/>
    </location>
</feature>
<dbReference type="AlphaFoldDB" id="X1R0L2"/>
<sequence length="240" mass="26891">MGKSNSLADIVKTVYRELVSGDDKDFIIPQSSAAVGQCLITYQNSHRPHDIWHFVTPDYKKSVLWIQLTSGDNKDMSKVVEAVDDYIRANPPPLPLQHAWFGLTYINTIWQDKMVRGMMEAFLGSFLIVFLMMTLLYRSALWGLLSMIPLTITIALIYGITGFIGKDYDMPIAVLSSLSLGLAVDYAIHFLSRTRSLFAEKGSWQQIVAPLFGEPARAIARNVAVLGVGFLPLLCFFCIY</sequence>
<feature type="transmembrane region" description="Helical" evidence="6">
    <location>
        <begin position="144"/>
        <end position="165"/>
    </location>
</feature>
<comment type="subcellular location">
    <subcellularLocation>
        <location evidence="1">Cell membrane</location>
        <topology evidence="1">Multi-pass membrane protein</topology>
    </subcellularLocation>
</comment>
<evidence type="ECO:0000256" key="6">
    <source>
        <dbReference type="SAM" id="Phobius"/>
    </source>
</evidence>
<dbReference type="SUPFAM" id="SSF82866">
    <property type="entry name" value="Multidrug efflux transporter AcrB transmembrane domain"/>
    <property type="match status" value="1"/>
</dbReference>
<evidence type="ECO:0000256" key="3">
    <source>
        <dbReference type="ARBA" id="ARBA00022692"/>
    </source>
</evidence>
<keyword evidence="5 6" id="KW-0472">Membrane</keyword>
<organism evidence="8">
    <name type="scientific">marine sediment metagenome</name>
    <dbReference type="NCBI Taxonomy" id="412755"/>
    <lineage>
        <taxon>unclassified sequences</taxon>
        <taxon>metagenomes</taxon>
        <taxon>ecological metagenomes</taxon>
    </lineage>
</organism>
<reference evidence="8" key="1">
    <citation type="journal article" date="2014" name="Front. Microbiol.">
        <title>High frequency of phylogenetically diverse reductive dehalogenase-homologous genes in deep subseafloor sedimentary metagenomes.</title>
        <authorList>
            <person name="Kawai M."/>
            <person name="Futagami T."/>
            <person name="Toyoda A."/>
            <person name="Takaki Y."/>
            <person name="Nishi S."/>
            <person name="Hori S."/>
            <person name="Arai W."/>
            <person name="Tsubouchi T."/>
            <person name="Morono Y."/>
            <person name="Uchiyama I."/>
            <person name="Ito T."/>
            <person name="Fujiyama A."/>
            <person name="Inagaki F."/>
            <person name="Takami H."/>
        </authorList>
    </citation>
    <scope>NUCLEOTIDE SEQUENCE</scope>
    <source>
        <strain evidence="8">Expedition CK06-06</strain>
    </source>
</reference>
<evidence type="ECO:0000256" key="2">
    <source>
        <dbReference type="ARBA" id="ARBA00022475"/>
    </source>
</evidence>
<accession>X1R0L2</accession>
<dbReference type="PANTHER" id="PTHR33406">
    <property type="entry name" value="MEMBRANE PROTEIN MJ1562-RELATED"/>
    <property type="match status" value="1"/>
</dbReference>
<feature type="transmembrane region" description="Helical" evidence="6">
    <location>
        <begin position="219"/>
        <end position="239"/>
    </location>
</feature>
<dbReference type="GO" id="GO:0005886">
    <property type="term" value="C:plasma membrane"/>
    <property type="evidence" value="ECO:0007669"/>
    <property type="project" value="UniProtKB-SubCell"/>
</dbReference>
<comment type="caution">
    <text evidence="8">The sequence shown here is derived from an EMBL/GenBank/DDBJ whole genome shotgun (WGS) entry which is preliminary data.</text>
</comment>
<keyword evidence="4 6" id="KW-1133">Transmembrane helix</keyword>
<dbReference type="EMBL" id="BARW01007625">
    <property type="protein sequence ID" value="GAI74342.1"/>
    <property type="molecule type" value="Genomic_DNA"/>
</dbReference>
<keyword evidence="3 6" id="KW-0812">Transmembrane</keyword>
<feature type="transmembrane region" description="Helical" evidence="6">
    <location>
        <begin position="121"/>
        <end position="138"/>
    </location>
</feature>
<dbReference type="InterPro" id="IPR004869">
    <property type="entry name" value="MMPL_dom"/>
</dbReference>
<dbReference type="PANTHER" id="PTHR33406:SF12">
    <property type="entry name" value="BLR2997 PROTEIN"/>
    <property type="match status" value="1"/>
</dbReference>
<protein>
    <recommendedName>
        <fullName evidence="7">Membrane transport protein MMPL domain-containing protein</fullName>
    </recommendedName>
</protein>
<dbReference type="InterPro" id="IPR050545">
    <property type="entry name" value="Mycobact_MmpL"/>
</dbReference>
<evidence type="ECO:0000256" key="5">
    <source>
        <dbReference type="ARBA" id="ARBA00023136"/>
    </source>
</evidence>
<keyword evidence="2" id="KW-1003">Cell membrane</keyword>
<name>X1R0L2_9ZZZZ</name>
<evidence type="ECO:0000313" key="8">
    <source>
        <dbReference type="EMBL" id="GAI74342.1"/>
    </source>
</evidence>
<evidence type="ECO:0000256" key="1">
    <source>
        <dbReference type="ARBA" id="ARBA00004651"/>
    </source>
</evidence>
<feature type="domain" description="Membrane transport protein MMPL" evidence="7">
    <location>
        <begin position="54"/>
        <end position="234"/>
    </location>
</feature>
<gene>
    <name evidence="8" type="ORF">S12H4_15826</name>
</gene>
<evidence type="ECO:0000256" key="4">
    <source>
        <dbReference type="ARBA" id="ARBA00022989"/>
    </source>
</evidence>
<proteinExistence type="predicted"/>
<dbReference type="Gene3D" id="1.20.1640.10">
    <property type="entry name" value="Multidrug efflux transporter AcrB transmembrane domain"/>
    <property type="match status" value="1"/>
</dbReference>